<name>E3H697_ILYPC</name>
<organism evidence="5 6">
    <name type="scientific">Ilyobacter polytropus (strain ATCC 51220 / DSM 2926 / LMG 16218 / CuHBu1)</name>
    <dbReference type="NCBI Taxonomy" id="572544"/>
    <lineage>
        <taxon>Bacteria</taxon>
        <taxon>Fusobacteriati</taxon>
        <taxon>Fusobacteriota</taxon>
        <taxon>Fusobacteriia</taxon>
        <taxon>Fusobacteriales</taxon>
        <taxon>Fusobacteriaceae</taxon>
        <taxon>Ilyobacter</taxon>
    </lineage>
</organism>
<keyword evidence="6" id="KW-1185">Reference proteome</keyword>
<keyword evidence="2" id="KW-0238">DNA-binding</keyword>
<evidence type="ECO:0000313" key="6">
    <source>
        <dbReference type="Proteomes" id="UP000006875"/>
    </source>
</evidence>
<accession>E3H697</accession>
<dbReference type="CDD" id="cd00093">
    <property type="entry name" value="HTH_XRE"/>
    <property type="match status" value="1"/>
</dbReference>
<dbReference type="EMBL" id="CP002281">
    <property type="protein sequence ID" value="ADO81856.1"/>
    <property type="molecule type" value="Genomic_DNA"/>
</dbReference>
<dbReference type="InterPro" id="IPR039418">
    <property type="entry name" value="LexA-like"/>
</dbReference>
<reference evidence="5 6" key="1">
    <citation type="journal article" date="2010" name="Stand. Genomic Sci.">
        <title>Complete genome sequence of Ilyobacter polytropus type strain (CuHbu1).</title>
        <authorList>
            <person name="Sikorski J."/>
            <person name="Chertkov O."/>
            <person name="Lapidus A."/>
            <person name="Nolan M."/>
            <person name="Lucas S."/>
            <person name="Del Rio T.G."/>
            <person name="Tice H."/>
            <person name="Cheng J.F."/>
            <person name="Tapia R."/>
            <person name="Han C."/>
            <person name="Goodwin L."/>
            <person name="Pitluck S."/>
            <person name="Liolios K."/>
            <person name="Ivanova N."/>
            <person name="Mavromatis K."/>
            <person name="Mikhailova N."/>
            <person name="Pati A."/>
            <person name="Chen A."/>
            <person name="Palaniappan K."/>
            <person name="Land M."/>
            <person name="Hauser L."/>
            <person name="Chang Y.J."/>
            <person name="Jeffries C.D."/>
            <person name="Brambilla E."/>
            <person name="Yasawong M."/>
            <person name="Rohde M."/>
            <person name="Pukall R."/>
            <person name="Spring S."/>
            <person name="Goker M."/>
            <person name="Woyke T."/>
            <person name="Bristow J."/>
            <person name="Eisen J.A."/>
            <person name="Markowitz V."/>
            <person name="Hugenholtz P."/>
            <person name="Kyrpides N.C."/>
            <person name="Klenk H.P."/>
        </authorList>
    </citation>
    <scope>NUCLEOTIDE SEQUENCE [LARGE SCALE GENOMIC DNA]</scope>
    <source>
        <strain evidence="6">ATCC 51220 / DSM 2926 / LMG 16218 / CuHBu1</strain>
    </source>
</reference>
<dbReference type="PROSITE" id="PS50943">
    <property type="entry name" value="HTH_CROC1"/>
    <property type="match status" value="1"/>
</dbReference>
<sequence>MNFQERIKIYMKRSSVKGKELAVKCQISPQYLSDIRSGRRTPTFHIFNLILDNLKLLEDERNELLELWKESKDKNYSRSNVKNVIGEIIKLPIVGTASASPGKLNFENPEKHSPVITYEGMSYSKCFIMKVEGDSMEPRIKDGSEIIVDTNKNTLEENLNKIVVFNLNDEAYVKVLKLNKNKLVLQSINDKYPNIAIKSTDDFNIVGRVVEVRYRELLK</sequence>
<dbReference type="eggNOG" id="COG1396">
    <property type="taxonomic scope" value="Bacteria"/>
</dbReference>
<dbReference type="SMART" id="SM00530">
    <property type="entry name" value="HTH_XRE"/>
    <property type="match status" value="1"/>
</dbReference>
<dbReference type="eggNOG" id="COG2932">
    <property type="taxonomic scope" value="Bacteria"/>
</dbReference>
<dbReference type="GO" id="GO:0003677">
    <property type="term" value="F:DNA binding"/>
    <property type="evidence" value="ECO:0007669"/>
    <property type="project" value="UniProtKB-KW"/>
</dbReference>
<dbReference type="RefSeq" id="WP_013386527.1">
    <property type="nucleotide sequence ID" value="NC_014632.1"/>
</dbReference>
<dbReference type="HOGENOM" id="CLU_066192_1_1_0"/>
<dbReference type="InterPro" id="IPR015927">
    <property type="entry name" value="Peptidase_S24_S26A/B/C"/>
</dbReference>
<proteinExistence type="predicted"/>
<dbReference type="Pfam" id="PF01381">
    <property type="entry name" value="HTH_3"/>
    <property type="match status" value="1"/>
</dbReference>
<dbReference type="CDD" id="cd06529">
    <property type="entry name" value="S24_LexA-like"/>
    <property type="match status" value="1"/>
</dbReference>
<dbReference type="InterPro" id="IPR001387">
    <property type="entry name" value="Cro/C1-type_HTH"/>
</dbReference>
<dbReference type="InterPro" id="IPR010982">
    <property type="entry name" value="Lambda_DNA-bd_dom_sf"/>
</dbReference>
<evidence type="ECO:0000256" key="1">
    <source>
        <dbReference type="ARBA" id="ARBA00023015"/>
    </source>
</evidence>
<keyword evidence="3" id="KW-0804">Transcription</keyword>
<gene>
    <name evidence="5" type="ordered locus">Ilyop_0066</name>
</gene>
<evidence type="ECO:0000259" key="4">
    <source>
        <dbReference type="PROSITE" id="PS50943"/>
    </source>
</evidence>
<dbReference type="PANTHER" id="PTHR40661:SF3">
    <property type="entry name" value="FELS-1 PROPHAGE TRANSCRIPTIONAL REGULATOR"/>
    <property type="match status" value="1"/>
</dbReference>
<dbReference type="InterPro" id="IPR036286">
    <property type="entry name" value="LexA/Signal_pep-like_sf"/>
</dbReference>
<dbReference type="Gene3D" id="1.10.260.40">
    <property type="entry name" value="lambda repressor-like DNA-binding domains"/>
    <property type="match status" value="1"/>
</dbReference>
<evidence type="ECO:0000256" key="3">
    <source>
        <dbReference type="ARBA" id="ARBA00023163"/>
    </source>
</evidence>
<feature type="domain" description="HTH cro/C1-type" evidence="4">
    <location>
        <begin position="19"/>
        <end position="64"/>
    </location>
</feature>
<keyword evidence="1" id="KW-0805">Transcription regulation</keyword>
<protein>
    <submittedName>
        <fullName evidence="5">Phage repressor</fullName>
    </submittedName>
</protein>
<dbReference type="STRING" id="572544.Ilyop_0066"/>
<dbReference type="Proteomes" id="UP000006875">
    <property type="component" value="Chromosome"/>
</dbReference>
<dbReference type="Gene3D" id="2.10.109.10">
    <property type="entry name" value="Umud Fragment, subunit A"/>
    <property type="match status" value="1"/>
</dbReference>
<evidence type="ECO:0000256" key="2">
    <source>
        <dbReference type="ARBA" id="ARBA00023125"/>
    </source>
</evidence>
<dbReference type="PANTHER" id="PTHR40661">
    <property type="match status" value="1"/>
</dbReference>
<dbReference type="AlphaFoldDB" id="E3H697"/>
<dbReference type="SUPFAM" id="SSF51306">
    <property type="entry name" value="LexA/Signal peptidase"/>
    <property type="match status" value="1"/>
</dbReference>
<dbReference type="SUPFAM" id="SSF47413">
    <property type="entry name" value="lambda repressor-like DNA-binding domains"/>
    <property type="match status" value="1"/>
</dbReference>
<evidence type="ECO:0000313" key="5">
    <source>
        <dbReference type="EMBL" id="ADO81856.1"/>
    </source>
</evidence>
<dbReference type="OrthoDB" id="194368at2"/>
<dbReference type="KEGG" id="ipo:Ilyop_0066"/>
<dbReference type="Pfam" id="PF00717">
    <property type="entry name" value="Peptidase_S24"/>
    <property type="match status" value="1"/>
</dbReference>